<dbReference type="OrthoDB" id="10662226at2759"/>
<dbReference type="Proteomes" id="UP000094112">
    <property type="component" value="Unassembled WGS sequence"/>
</dbReference>
<evidence type="ECO:0000313" key="3">
    <source>
        <dbReference type="Proteomes" id="UP000094112"/>
    </source>
</evidence>
<dbReference type="SMR" id="A0A1E3P0P5"/>
<keyword evidence="3" id="KW-1185">Reference proteome</keyword>
<protein>
    <submittedName>
        <fullName evidence="2">Uncharacterized protein</fullName>
    </submittedName>
</protein>
<dbReference type="RefSeq" id="XP_019038256.1">
    <property type="nucleotide sequence ID" value="XM_019186433.1"/>
</dbReference>
<dbReference type="EMBL" id="KV454211">
    <property type="protein sequence ID" value="ODQ59049.1"/>
    <property type="molecule type" value="Genomic_DNA"/>
</dbReference>
<dbReference type="GeneID" id="30203679"/>
<feature type="compositionally biased region" description="Polar residues" evidence="1">
    <location>
        <begin position="185"/>
        <end position="199"/>
    </location>
</feature>
<reference evidence="2 3" key="1">
    <citation type="journal article" date="2016" name="Proc. Natl. Acad. Sci. U.S.A.">
        <title>Comparative genomics of biotechnologically important yeasts.</title>
        <authorList>
            <person name="Riley R."/>
            <person name="Haridas S."/>
            <person name="Wolfe K.H."/>
            <person name="Lopes M.R."/>
            <person name="Hittinger C.T."/>
            <person name="Goeker M."/>
            <person name="Salamov A.A."/>
            <person name="Wisecaver J.H."/>
            <person name="Long T.M."/>
            <person name="Calvey C.H."/>
            <person name="Aerts A.L."/>
            <person name="Barry K.W."/>
            <person name="Choi C."/>
            <person name="Clum A."/>
            <person name="Coughlan A.Y."/>
            <person name="Deshpande S."/>
            <person name="Douglass A.P."/>
            <person name="Hanson S.J."/>
            <person name="Klenk H.-P."/>
            <person name="LaButti K.M."/>
            <person name="Lapidus A."/>
            <person name="Lindquist E.A."/>
            <person name="Lipzen A.M."/>
            <person name="Meier-Kolthoff J.P."/>
            <person name="Ohm R.A."/>
            <person name="Otillar R.P."/>
            <person name="Pangilinan J.L."/>
            <person name="Peng Y."/>
            <person name="Rokas A."/>
            <person name="Rosa C.A."/>
            <person name="Scheuner C."/>
            <person name="Sibirny A.A."/>
            <person name="Slot J.C."/>
            <person name="Stielow J.B."/>
            <person name="Sun H."/>
            <person name="Kurtzman C.P."/>
            <person name="Blackwell M."/>
            <person name="Grigoriev I.V."/>
            <person name="Jeffries T.W."/>
        </authorList>
    </citation>
    <scope>NUCLEOTIDE SEQUENCE [LARGE SCALE GENOMIC DNA]</scope>
    <source>
        <strain evidence="3">ATCC 58044 / CBS 1984 / NCYC 433 / NRRL Y-366-8</strain>
    </source>
</reference>
<proteinExistence type="predicted"/>
<gene>
    <name evidence="2" type="ORF">WICANDRAFT_93939</name>
</gene>
<accession>A0A1E3P0P5</accession>
<feature type="non-terminal residue" evidence="2">
    <location>
        <position position="285"/>
    </location>
</feature>
<feature type="compositionally biased region" description="Polar residues" evidence="1">
    <location>
        <begin position="13"/>
        <end position="40"/>
    </location>
</feature>
<dbReference type="AlphaFoldDB" id="A0A1E3P0P5"/>
<feature type="region of interest" description="Disordered" evidence="1">
    <location>
        <begin position="185"/>
        <end position="217"/>
    </location>
</feature>
<evidence type="ECO:0000256" key="1">
    <source>
        <dbReference type="SAM" id="MobiDB-lite"/>
    </source>
</evidence>
<sequence>MAPPSIRPPGARSMQSLNSVASSNYSQGGPNPHYQSQQHIPQMLPQGEWASGRMSPPKSPSLRLNSISSNSMQFHAPQQEYKNISPVLSQSEWDRPFQDERIKELELENEKLLDENEELKQNVEFKTRDITSDNDRLKTQLSTVQMELNKLKLEHNSLKETHKSEVKKLKERNSELQNDLESMSYMNERSNETTPNGSPKTLGKEYESLNPANTTTLPESSKHLQQAQSNLENNELVQDLLETIKYLKTDNHILRNQNDDLVTRMIKDKKYMQKLVNSSRYQTKI</sequence>
<feature type="region of interest" description="Disordered" evidence="1">
    <location>
        <begin position="1"/>
        <end position="87"/>
    </location>
</feature>
<feature type="compositionally biased region" description="Polar residues" evidence="1">
    <location>
        <begin position="62"/>
        <end position="73"/>
    </location>
</feature>
<organism evidence="2 3">
    <name type="scientific">Wickerhamomyces anomalus (strain ATCC 58044 / CBS 1984 / NCYC 433 / NRRL Y-366-8)</name>
    <name type="common">Yeast</name>
    <name type="synonym">Hansenula anomala</name>
    <dbReference type="NCBI Taxonomy" id="683960"/>
    <lineage>
        <taxon>Eukaryota</taxon>
        <taxon>Fungi</taxon>
        <taxon>Dikarya</taxon>
        <taxon>Ascomycota</taxon>
        <taxon>Saccharomycotina</taxon>
        <taxon>Saccharomycetes</taxon>
        <taxon>Phaffomycetales</taxon>
        <taxon>Wickerhamomycetaceae</taxon>
        <taxon>Wickerhamomyces</taxon>
    </lineage>
</organism>
<name>A0A1E3P0P5_WICAA</name>
<evidence type="ECO:0000313" key="2">
    <source>
        <dbReference type="EMBL" id="ODQ59049.1"/>
    </source>
</evidence>